<keyword evidence="8" id="KW-1185">Reference proteome</keyword>
<dbReference type="PANTHER" id="PTHR12363:SF33">
    <property type="entry name" value="IMPORTIN-13"/>
    <property type="match status" value="1"/>
</dbReference>
<dbReference type="STRING" id="574566.I0YUB8"/>
<dbReference type="PANTHER" id="PTHR12363">
    <property type="entry name" value="TRANSPORTIN 3 AND IMPORTIN 13"/>
    <property type="match status" value="1"/>
</dbReference>
<evidence type="ECO:0000313" key="7">
    <source>
        <dbReference type="EMBL" id="EIE21987.1"/>
    </source>
</evidence>
<dbReference type="eggNOG" id="KOG2081">
    <property type="taxonomic scope" value="Eukaryota"/>
</dbReference>
<evidence type="ECO:0000256" key="5">
    <source>
        <dbReference type="ARBA" id="ARBA00023242"/>
    </source>
</evidence>
<keyword evidence="3" id="KW-0813">Transport</keyword>
<dbReference type="InterPro" id="IPR051345">
    <property type="entry name" value="Importin_beta-like_NTR"/>
</dbReference>
<dbReference type="InterPro" id="IPR058537">
    <property type="entry name" value="TPR_TNPO3_IPO13_4th"/>
</dbReference>
<dbReference type="PROSITE" id="PS50166">
    <property type="entry name" value="IMPORTIN_B_NT"/>
    <property type="match status" value="1"/>
</dbReference>
<dbReference type="InterPro" id="IPR016024">
    <property type="entry name" value="ARM-type_fold"/>
</dbReference>
<dbReference type="GeneID" id="17039972"/>
<dbReference type="OrthoDB" id="435593at2759"/>
<dbReference type="InterPro" id="IPR057941">
    <property type="entry name" value="TPR_TNPO3_IPO13_2nd"/>
</dbReference>
<dbReference type="AlphaFoldDB" id="I0YUB8"/>
<dbReference type="EMBL" id="AGSI01000011">
    <property type="protein sequence ID" value="EIE21987.1"/>
    <property type="molecule type" value="Genomic_DNA"/>
</dbReference>
<dbReference type="GO" id="GO:0005737">
    <property type="term" value="C:cytoplasm"/>
    <property type="evidence" value="ECO:0007669"/>
    <property type="project" value="TreeGrafter"/>
</dbReference>
<comment type="subcellular location">
    <subcellularLocation>
        <location evidence="1">Nucleus</location>
    </subcellularLocation>
</comment>
<dbReference type="Pfam" id="PF03810">
    <property type="entry name" value="IBN_N"/>
    <property type="match status" value="1"/>
</dbReference>
<comment type="similarity">
    <text evidence="2">Belongs to the importin beta family.</text>
</comment>
<dbReference type="GO" id="GO:0006606">
    <property type="term" value="P:protein import into nucleus"/>
    <property type="evidence" value="ECO:0007669"/>
    <property type="project" value="TreeGrafter"/>
</dbReference>
<reference evidence="7 8" key="1">
    <citation type="journal article" date="2012" name="Genome Biol.">
        <title>The genome of the polar eukaryotic microalga coccomyxa subellipsoidea reveals traits of cold adaptation.</title>
        <authorList>
            <person name="Blanc G."/>
            <person name="Agarkova I."/>
            <person name="Grimwood J."/>
            <person name="Kuo A."/>
            <person name="Brueggeman A."/>
            <person name="Dunigan D."/>
            <person name="Gurnon J."/>
            <person name="Ladunga I."/>
            <person name="Lindquist E."/>
            <person name="Lucas S."/>
            <person name="Pangilinan J."/>
            <person name="Proschold T."/>
            <person name="Salamov A."/>
            <person name="Schmutz J."/>
            <person name="Weeks D."/>
            <person name="Yamada T."/>
            <person name="Claverie J.M."/>
            <person name="Grigoriev I."/>
            <person name="Van Etten J."/>
            <person name="Lomsadze A."/>
            <person name="Borodovsky M."/>
        </authorList>
    </citation>
    <scope>NUCLEOTIDE SEQUENCE [LARGE SCALE GENOMIC DNA]</scope>
    <source>
        <strain evidence="7 8">C-169</strain>
    </source>
</reference>
<dbReference type="InterPro" id="IPR001494">
    <property type="entry name" value="Importin-beta_N"/>
</dbReference>
<dbReference type="RefSeq" id="XP_005646531.1">
    <property type="nucleotide sequence ID" value="XM_005646474.1"/>
</dbReference>
<name>I0YUB8_COCSC</name>
<organism evidence="7 8">
    <name type="scientific">Coccomyxa subellipsoidea (strain C-169)</name>
    <name type="common">Green microalga</name>
    <dbReference type="NCBI Taxonomy" id="574566"/>
    <lineage>
        <taxon>Eukaryota</taxon>
        <taxon>Viridiplantae</taxon>
        <taxon>Chlorophyta</taxon>
        <taxon>core chlorophytes</taxon>
        <taxon>Trebouxiophyceae</taxon>
        <taxon>Trebouxiophyceae incertae sedis</taxon>
        <taxon>Coccomyxaceae</taxon>
        <taxon>Coccomyxa</taxon>
        <taxon>Coccomyxa subellipsoidea</taxon>
    </lineage>
</organism>
<dbReference type="Pfam" id="PF08389">
    <property type="entry name" value="Xpo1"/>
    <property type="match status" value="1"/>
</dbReference>
<evidence type="ECO:0000256" key="1">
    <source>
        <dbReference type="ARBA" id="ARBA00004123"/>
    </source>
</evidence>
<dbReference type="Pfam" id="PF24140">
    <property type="entry name" value="TPR_TNPO3_IPO13_3rd"/>
    <property type="match status" value="1"/>
</dbReference>
<dbReference type="Gene3D" id="1.25.10.10">
    <property type="entry name" value="Leucine-rich Repeat Variant"/>
    <property type="match status" value="1"/>
</dbReference>
<dbReference type="SMART" id="SM00913">
    <property type="entry name" value="IBN_N"/>
    <property type="match status" value="1"/>
</dbReference>
<evidence type="ECO:0000256" key="4">
    <source>
        <dbReference type="ARBA" id="ARBA00022927"/>
    </source>
</evidence>
<evidence type="ECO:0000256" key="3">
    <source>
        <dbReference type="ARBA" id="ARBA00022448"/>
    </source>
</evidence>
<proteinExistence type="inferred from homology"/>
<feature type="domain" description="Importin N-terminal" evidence="6">
    <location>
        <begin position="33"/>
        <end position="100"/>
    </location>
</feature>
<dbReference type="SUPFAM" id="SSF48371">
    <property type="entry name" value="ARM repeat"/>
    <property type="match status" value="1"/>
</dbReference>
<dbReference type="InterPro" id="IPR011989">
    <property type="entry name" value="ARM-like"/>
</dbReference>
<comment type="caution">
    <text evidence="7">The sequence shown here is derived from an EMBL/GenBank/DDBJ whole genome shotgun (WGS) entry which is preliminary data.</text>
</comment>
<evidence type="ECO:0000313" key="8">
    <source>
        <dbReference type="Proteomes" id="UP000007264"/>
    </source>
</evidence>
<evidence type="ECO:0000256" key="2">
    <source>
        <dbReference type="ARBA" id="ARBA00007991"/>
    </source>
</evidence>
<dbReference type="InterPro" id="IPR013598">
    <property type="entry name" value="Exportin-1/Importin-b-like"/>
</dbReference>
<protein>
    <submittedName>
        <fullName evidence="7">ARM repeat-containing protein</fullName>
    </submittedName>
</protein>
<dbReference type="GO" id="GO:0031267">
    <property type="term" value="F:small GTPase binding"/>
    <property type="evidence" value="ECO:0007669"/>
    <property type="project" value="InterPro"/>
</dbReference>
<dbReference type="Pfam" id="PF24138">
    <property type="entry name" value="TPR_TNPO3_IPO13_2nd"/>
    <property type="match status" value="1"/>
</dbReference>
<evidence type="ECO:0000259" key="6">
    <source>
        <dbReference type="PROSITE" id="PS50166"/>
    </source>
</evidence>
<gene>
    <name evidence="7" type="ORF">COCSUDRAFT_29908</name>
</gene>
<keyword evidence="4" id="KW-0653">Protein transport</keyword>
<dbReference type="KEGG" id="csl:COCSUDRAFT_29908"/>
<dbReference type="Pfam" id="PF24139">
    <property type="entry name" value="TPR_TNPO3_IPO13_4th"/>
    <property type="match status" value="1"/>
</dbReference>
<keyword evidence="5" id="KW-0539">Nucleus</keyword>
<accession>I0YUB8</accession>
<dbReference type="Proteomes" id="UP000007264">
    <property type="component" value="Unassembled WGS sequence"/>
</dbReference>
<sequence length="1004" mass="106672">MSSSTDVAMSRQNVLDALHALNHHPDGNVKKQASTWLEQWQSSLDAWSVSDNILHDSSSSLEAQYFCAQTLRTKVQRDFEELPQGAAASLRDSLVELLLRFGNGSPPVRTQLCLAVAALVAHMPPQQWGPGGSLQWLVQRLSSDSQAAALPCLLELLTILPQEAGSYRPAVRPERRRQLIQEMEAAIPTALQLLTTVLQQHTGPDVTLRVLVAFSEWLKLASASNLDGAALAQHPLVTAALDGLNSERTLDGAVDAVVELIYVSSSGGQPEDNMLPLVARLVPAVRALSPAPFEDGDDTETAKGMARLFAEVGEAYCGLIATGTQQALQPVEALLAVAAHPDNELAAMSFIFWHRLARHLTSSFGAEPASNDELVRRVGVFTPAFEHLVALLRGRVRLPTDWDAWEQDDRDDFKHARQDVGDALLDAAGVLGGERTLQLLTEPLAAVSEQVAAGGAFNWATAEAALYCVRAIHSNAPEPGNALLLQLFSSLPQLPPVPQLQYTGAMLLAAYADWLAKTAGGGGIADLMPQLLQMLTTGLNNKEAAKAAALALRHLCDACGAAMAPHLDVLMSLYQRIQSAGEASTSAAGPQSQAALQENDVQQVVEALALVVSALPAEQRRAGLEALLSPIMAALHACLHQPPLPPANGHVLNGTAAPVALTGFEQATPLVDRMTIVFRYVGDPEGVAAALQRVWPLLSAIIEHLRGSTRATERIARCPRYALRTAGKSAAVLLPTLTETLPRWFEATRHSSFLYVASELIKVFGSDPDLTAELGRLFERLVGKACEQLRSLQDFIDDPDIADDAFLLAGRGLSYCPAIVLTSATLPRLLDAATAGVLVQHRHRPLHDPNTPPSITPFSITAAVVPRAPVLVRLLLAGAVGALPAPRSSDVADVLIALLKATHDQGVQWLKAAVDVIPDESATASDREQLLSAAVALAQGNNAAGSRCDPMGSHGSLLSAHSVCASQADERPIDHVGISDECMCMHKQAGGACCRGAGRAGAAQ</sequence>
<dbReference type="GO" id="GO:0005634">
    <property type="term" value="C:nucleus"/>
    <property type="evidence" value="ECO:0007669"/>
    <property type="project" value="UniProtKB-SubCell"/>
</dbReference>
<dbReference type="InterPro" id="IPR057942">
    <property type="entry name" value="TPR_TNPO3_IPO13_3rd"/>
</dbReference>